<dbReference type="PANTHER" id="PTHR36180">
    <property type="entry name" value="DNA-BINDING PROTEIN-RELATED-RELATED"/>
    <property type="match status" value="1"/>
</dbReference>
<dbReference type="RefSeq" id="WP_219773343.1">
    <property type="nucleotide sequence ID" value="NZ_CP080107.1"/>
</dbReference>
<dbReference type="PROSITE" id="PS51750">
    <property type="entry name" value="BRO_N"/>
    <property type="match status" value="1"/>
</dbReference>
<dbReference type="SMART" id="SM01040">
    <property type="entry name" value="Bro-N"/>
    <property type="match status" value="1"/>
</dbReference>
<dbReference type="PANTHER" id="PTHR36180:SF2">
    <property type="entry name" value="BRO FAMILY PROTEIN"/>
    <property type="match status" value="1"/>
</dbReference>
<reference evidence="2" key="1">
    <citation type="submission" date="2021-07" db="EMBL/GenBank/DDBJ databases">
        <title>Characterization of Emerging Pathogens Carrying KPC-2 Gene in IncP-6 Plasmids Isolated from Urban Sewage in Argentina.</title>
        <authorList>
            <person name="Ghiglione B."/>
            <person name="Haim M.S."/>
            <person name="Dropa M."/>
        </authorList>
    </citation>
    <scope>NUCLEOTIDE SEQUENCE</scope>
    <source>
        <strain evidence="2">WW-19C</strain>
    </source>
</reference>
<dbReference type="AlphaFoldDB" id="A0AAQ0EU14"/>
<name>A0AAQ0EU14_ENTAS</name>
<evidence type="ECO:0000313" key="3">
    <source>
        <dbReference type="Proteomes" id="UP000826990"/>
    </source>
</evidence>
<organism evidence="2 3">
    <name type="scientific">Enterobacter asburiae</name>
    <dbReference type="NCBI Taxonomy" id="61645"/>
    <lineage>
        <taxon>Bacteria</taxon>
        <taxon>Pseudomonadati</taxon>
        <taxon>Pseudomonadota</taxon>
        <taxon>Gammaproteobacteria</taxon>
        <taxon>Enterobacterales</taxon>
        <taxon>Enterobacteriaceae</taxon>
        <taxon>Enterobacter</taxon>
        <taxon>Enterobacter cloacae complex</taxon>
    </lineage>
</organism>
<dbReference type="EMBL" id="CP080107">
    <property type="protein sequence ID" value="QYD25714.1"/>
    <property type="molecule type" value="Genomic_DNA"/>
</dbReference>
<sequence length="226" mass="25260">MNTKPSIFNFESGSTIRAIMIDDNAWFVAADVCMALRIQNATQFVDRLESYERSMFNIGRQGSVNIISESGLYTLILRCRDATKPGTIPNRFKNWVTQEVLPQIRKTGSYIQNAIPHEDRIKMVADQVATATASALMQVMQVEQKSYDVPLKPGYREHIHSPEGVLGLAEHSLLMNLLNRMQDDGHDVSGAAAEFTTMVSYIVGVSKCLNDIRTHAQYITKNTAGF</sequence>
<evidence type="ECO:0000313" key="2">
    <source>
        <dbReference type="EMBL" id="QYD25714.1"/>
    </source>
</evidence>
<gene>
    <name evidence="2" type="ORF">KZX48_16970</name>
</gene>
<protein>
    <submittedName>
        <fullName evidence="2">Anti-repressor protein</fullName>
    </submittedName>
</protein>
<dbReference type="Pfam" id="PF02498">
    <property type="entry name" value="Bro-N"/>
    <property type="match status" value="1"/>
</dbReference>
<proteinExistence type="predicted"/>
<accession>A0AAQ0EU14</accession>
<feature type="domain" description="Bro-N" evidence="1">
    <location>
        <begin position="1"/>
        <end position="108"/>
    </location>
</feature>
<dbReference type="Proteomes" id="UP000826990">
    <property type="component" value="Chromosome"/>
</dbReference>
<evidence type="ECO:0000259" key="1">
    <source>
        <dbReference type="PROSITE" id="PS51750"/>
    </source>
</evidence>
<dbReference type="InterPro" id="IPR003497">
    <property type="entry name" value="BRO_N_domain"/>
</dbReference>